<feature type="binding site" evidence="8">
    <location>
        <position position="180"/>
    </location>
    <ligand>
        <name>Fe cation</name>
        <dbReference type="ChEBI" id="CHEBI:24875"/>
        <label>2</label>
    </ligand>
</feature>
<comment type="cofactor">
    <cofactor evidence="8">
        <name>Fe cation</name>
        <dbReference type="ChEBI" id="CHEBI:24875"/>
    </cofactor>
    <text evidence="8">Binds 2 iron ions per subunit.</text>
</comment>
<evidence type="ECO:0000313" key="9">
    <source>
        <dbReference type="Ensembl" id="ENSJJAP00000013712.1"/>
    </source>
</evidence>
<protein>
    <recommendedName>
        <fullName evidence="8">5-demethoxyubiquinone hydroxylase, mitochondrial</fullName>
        <shortName evidence="8">DMQ hydroxylase</shortName>
        <ecNumber evidence="8">1.14.99.60</ecNumber>
    </recommendedName>
    <alternativeName>
        <fullName evidence="8">Timing protein clk-1 homolog</fullName>
    </alternativeName>
    <alternativeName>
        <fullName evidence="8">Ubiquinone biosynthesis monooxygenase COQ7</fullName>
    </alternativeName>
</protein>
<evidence type="ECO:0000256" key="7">
    <source>
        <dbReference type="ARBA" id="ARBA00023136"/>
    </source>
</evidence>
<dbReference type="GeneID" id="101608917"/>
<proteinExistence type="inferred from homology"/>
<evidence type="ECO:0000256" key="4">
    <source>
        <dbReference type="ARBA" id="ARBA00023002"/>
    </source>
</evidence>
<keyword evidence="7 8" id="KW-0472">Membrane</keyword>
<dbReference type="GeneTree" id="ENSGT00390000014520"/>
<dbReference type="CTD" id="10229"/>
<evidence type="ECO:0000256" key="3">
    <source>
        <dbReference type="ARBA" id="ARBA00022723"/>
    </source>
</evidence>
<reference evidence="9" key="2">
    <citation type="submission" date="2025-09" db="UniProtKB">
        <authorList>
            <consortium name="Ensembl"/>
        </authorList>
    </citation>
    <scope>IDENTIFICATION</scope>
</reference>
<dbReference type="GO" id="GO:0160224">
    <property type="term" value="F:3-demethoxyubiquinone 3-hydroxylase (NADH) activity"/>
    <property type="evidence" value="ECO:0007669"/>
    <property type="project" value="Ensembl"/>
</dbReference>
<dbReference type="OrthoDB" id="275371at2759"/>
<dbReference type="GO" id="GO:0006744">
    <property type="term" value="P:ubiquinone biosynthetic process"/>
    <property type="evidence" value="ECO:0007669"/>
    <property type="project" value="UniProtKB-UniRule"/>
</dbReference>
<gene>
    <name evidence="9" type="primary">Coq7</name>
    <name evidence="8" type="synonym">COQ7</name>
</gene>
<keyword evidence="2 8" id="KW-0831">Ubiquinone biosynthesis</keyword>
<evidence type="ECO:0000256" key="6">
    <source>
        <dbReference type="ARBA" id="ARBA00023033"/>
    </source>
</evidence>
<feature type="binding site" evidence="8">
    <location>
        <position position="177"/>
    </location>
    <ligand>
        <name>Fe cation</name>
        <dbReference type="ChEBI" id="CHEBI:24875"/>
        <label>1</label>
    </ligand>
</feature>
<dbReference type="HAMAP" id="MF_01658">
    <property type="entry name" value="COQ7"/>
    <property type="match status" value="1"/>
</dbReference>
<name>A0A8C5KVV1_JACJA</name>
<dbReference type="GO" id="GO:0008340">
    <property type="term" value="P:determination of adult lifespan"/>
    <property type="evidence" value="ECO:0007669"/>
    <property type="project" value="TreeGrafter"/>
</dbReference>
<dbReference type="RefSeq" id="XP_004665488.1">
    <property type="nucleotide sequence ID" value="XM_004665431.2"/>
</dbReference>
<comment type="catalytic activity">
    <reaction evidence="8">
        <text>a 5-methoxy-2-methyl-3-(all-trans-polyprenyl)benzene-1,4-diol + AH2 + O2 = a 3-demethylubiquinol + A + H2O</text>
        <dbReference type="Rhea" id="RHEA:50908"/>
        <dbReference type="Rhea" id="RHEA-COMP:10859"/>
        <dbReference type="Rhea" id="RHEA-COMP:10914"/>
        <dbReference type="ChEBI" id="CHEBI:13193"/>
        <dbReference type="ChEBI" id="CHEBI:15377"/>
        <dbReference type="ChEBI" id="CHEBI:15379"/>
        <dbReference type="ChEBI" id="CHEBI:17499"/>
        <dbReference type="ChEBI" id="CHEBI:84167"/>
        <dbReference type="ChEBI" id="CHEBI:84422"/>
        <dbReference type="EC" id="1.14.99.60"/>
    </reaction>
</comment>
<evidence type="ECO:0000256" key="1">
    <source>
        <dbReference type="ARBA" id="ARBA00004749"/>
    </source>
</evidence>
<dbReference type="GO" id="GO:0031314">
    <property type="term" value="C:extrinsic component of mitochondrial inner membrane"/>
    <property type="evidence" value="ECO:0007669"/>
    <property type="project" value="UniProtKB-UniRule"/>
</dbReference>
<evidence type="ECO:0000313" key="10">
    <source>
        <dbReference type="Proteomes" id="UP000694385"/>
    </source>
</evidence>
<feature type="binding site" evidence="8">
    <location>
        <position position="89"/>
    </location>
    <ligand>
        <name>Fe cation</name>
        <dbReference type="ChEBI" id="CHEBI:24875"/>
        <label>2</label>
    </ligand>
</feature>
<dbReference type="InterPro" id="IPR011566">
    <property type="entry name" value="Ubq_synth_Coq7"/>
</dbReference>
<keyword evidence="8" id="KW-0999">Mitochondrion inner membrane</keyword>
<keyword evidence="4 8" id="KW-0560">Oxidoreductase</keyword>
<dbReference type="Proteomes" id="UP000694385">
    <property type="component" value="Unassembled WGS sequence"/>
</dbReference>
<keyword evidence="8" id="KW-0496">Mitochondrion</keyword>
<dbReference type="CDD" id="cd01042">
    <property type="entry name" value="DMQH"/>
    <property type="match status" value="1"/>
</dbReference>
<feature type="binding site" evidence="8">
    <location>
        <position position="89"/>
    </location>
    <ligand>
        <name>Fe cation</name>
        <dbReference type="ChEBI" id="CHEBI:24875"/>
        <label>1</label>
    </ligand>
</feature>
<dbReference type="GO" id="GO:0010468">
    <property type="term" value="P:regulation of gene expression"/>
    <property type="evidence" value="ECO:0007669"/>
    <property type="project" value="TreeGrafter"/>
</dbReference>
<dbReference type="Gene3D" id="1.20.1260.10">
    <property type="match status" value="1"/>
</dbReference>
<dbReference type="Ensembl" id="ENSJJAT00000020205.1">
    <property type="protein sequence ID" value="ENSJJAP00000013712.1"/>
    <property type="gene ID" value="ENSJJAG00000016372.1"/>
</dbReference>
<dbReference type="GO" id="GO:0008682">
    <property type="term" value="F:3-demethoxyubiquinol 3-hydroxylase activity"/>
    <property type="evidence" value="ECO:0007669"/>
    <property type="project" value="UniProtKB-EC"/>
</dbReference>
<dbReference type="InterPro" id="IPR012347">
    <property type="entry name" value="Ferritin-like"/>
</dbReference>
<reference evidence="9" key="1">
    <citation type="submission" date="2025-08" db="UniProtKB">
        <authorList>
            <consortium name="Ensembl"/>
        </authorList>
    </citation>
    <scope>IDENTIFICATION</scope>
</reference>
<keyword evidence="6 8" id="KW-0503">Monooxygenase</keyword>
<dbReference type="GO" id="GO:0005634">
    <property type="term" value="C:nucleus"/>
    <property type="evidence" value="ECO:0007669"/>
    <property type="project" value="Ensembl"/>
</dbReference>
<comment type="subunit">
    <text evidence="8">Component of a multi-subunit COQ enzyme complex, composed of at least COQ3, COQ4, COQ5, COQ6, COQ7 and COQ9. Interacts with ADCK4 and COQ6. Interacts with COQ9.</text>
</comment>
<comment type="subcellular location">
    <subcellularLocation>
        <location evidence="8">Mitochondrion inner membrane</location>
        <topology evidence="8">Peripheral membrane protein</topology>
        <orientation evidence="8">Matrix side</orientation>
    </subcellularLocation>
</comment>
<dbReference type="Pfam" id="PF03232">
    <property type="entry name" value="COQ7"/>
    <property type="match status" value="1"/>
</dbReference>
<dbReference type="GO" id="GO:2000377">
    <property type="term" value="P:regulation of reactive oxygen species metabolic process"/>
    <property type="evidence" value="ECO:0007669"/>
    <property type="project" value="TreeGrafter"/>
</dbReference>
<sequence>MSCARAAAGPLLWRLRPGARPPLAASARIDVRFRSSGVTLDNINRTTVDPIIRVDHAGEYAANRIYAGQMAVLGRTSVGPIIQKMWDQEKNHLKKFNELMVALRVRPTILMPIWNVMGFALGAGTALLGKKGAMACTVAVEESIAHHYNNQIRTLMEEDPEKYEELLQVIKKFRDEELEHHDIGLDHDAELAPAYVLLKRVIQTGCSVAIYLSERF</sequence>
<feature type="binding site" evidence="8">
    <location>
        <position position="92"/>
    </location>
    <ligand>
        <name>Fe cation</name>
        <dbReference type="ChEBI" id="CHEBI:24875"/>
        <label>1</label>
    </ligand>
</feature>
<comment type="similarity">
    <text evidence="8">Belongs to the COQ7 family.</text>
</comment>
<dbReference type="InterPro" id="IPR009078">
    <property type="entry name" value="Ferritin-like_SF"/>
</dbReference>
<feature type="binding site" evidence="8">
    <location>
        <position position="59"/>
    </location>
    <ligand>
        <name>Fe cation</name>
        <dbReference type="ChEBI" id="CHEBI:24875"/>
        <label>1</label>
    </ligand>
</feature>
<comment type="pathway">
    <text evidence="1 8">Cofactor biosynthesis; ubiquinone biosynthesis.</text>
</comment>
<keyword evidence="3 8" id="KW-0479">Metal-binding</keyword>
<dbReference type="EC" id="1.14.99.60" evidence="8"/>
<dbReference type="GO" id="GO:0110142">
    <property type="term" value="C:ubiquinone biosynthesis complex"/>
    <property type="evidence" value="ECO:0007669"/>
    <property type="project" value="Ensembl"/>
</dbReference>
<dbReference type="AlphaFoldDB" id="A0A8C5KVV1"/>
<keyword evidence="5 8" id="KW-0408">Iron</keyword>
<feature type="binding site" evidence="8">
    <location>
        <position position="177"/>
    </location>
    <ligand>
        <name>Fe cation</name>
        <dbReference type="ChEBI" id="CHEBI:24875"/>
        <label>2</label>
    </ligand>
</feature>
<keyword evidence="10" id="KW-1185">Reference proteome</keyword>
<evidence type="ECO:0000256" key="5">
    <source>
        <dbReference type="ARBA" id="ARBA00023004"/>
    </source>
</evidence>
<dbReference type="GO" id="GO:0046872">
    <property type="term" value="F:metal ion binding"/>
    <property type="evidence" value="ECO:0007669"/>
    <property type="project" value="UniProtKB-KW"/>
</dbReference>
<dbReference type="UniPathway" id="UPA00232"/>
<feature type="binding site" evidence="8">
    <location>
        <position position="141"/>
    </location>
    <ligand>
        <name>Fe cation</name>
        <dbReference type="ChEBI" id="CHEBI:24875"/>
        <label>2</label>
    </ligand>
</feature>
<evidence type="ECO:0000256" key="8">
    <source>
        <dbReference type="HAMAP-Rule" id="MF_03194"/>
    </source>
</evidence>
<dbReference type="PANTHER" id="PTHR11237">
    <property type="entry name" value="COENZYME Q10 BIOSYNTHESIS PROTEIN 7"/>
    <property type="match status" value="1"/>
</dbReference>
<evidence type="ECO:0000256" key="2">
    <source>
        <dbReference type="ARBA" id="ARBA00022688"/>
    </source>
</evidence>
<dbReference type="SUPFAM" id="SSF47240">
    <property type="entry name" value="Ferritin-like"/>
    <property type="match status" value="1"/>
</dbReference>
<accession>A0A8C5KVV1</accession>
<comment type="function">
    <text evidence="8">Catalyzes the hydroxylation of 2-polyprenyl-3-methyl-6-methoxy-1,4-benzoquinol (DMQH2) during ubiquinone biosynthesis. Has also a structural role in the COQ enzyme complex, stabilizing other COQ polypeptides. Involved in lifespan determination in a ubiquinone-independent manner.</text>
</comment>
<dbReference type="PANTHER" id="PTHR11237:SF4">
    <property type="entry name" value="5-DEMETHOXYUBIQUINONE HYDROXYLASE, MITOCHONDRIAL"/>
    <property type="match status" value="1"/>
</dbReference>
<organism evidence="9 10">
    <name type="scientific">Jaculus jaculus</name>
    <name type="common">Lesser Egyptian jerboa</name>
    <dbReference type="NCBI Taxonomy" id="51337"/>
    <lineage>
        <taxon>Eukaryota</taxon>
        <taxon>Metazoa</taxon>
        <taxon>Chordata</taxon>
        <taxon>Craniata</taxon>
        <taxon>Vertebrata</taxon>
        <taxon>Euteleostomi</taxon>
        <taxon>Mammalia</taxon>
        <taxon>Eutheria</taxon>
        <taxon>Euarchontoglires</taxon>
        <taxon>Glires</taxon>
        <taxon>Rodentia</taxon>
        <taxon>Myomorpha</taxon>
        <taxon>Dipodoidea</taxon>
        <taxon>Dipodidae</taxon>
        <taxon>Dipodinae</taxon>
        <taxon>Jaculus</taxon>
    </lineage>
</organism>